<dbReference type="Proteomes" id="UP000537260">
    <property type="component" value="Unassembled WGS sequence"/>
</dbReference>
<comment type="caution">
    <text evidence="1">The sequence shown here is derived from an EMBL/GenBank/DDBJ whole genome shotgun (WGS) entry which is preliminary data.</text>
</comment>
<dbReference type="RefSeq" id="WP_179577963.1">
    <property type="nucleotide sequence ID" value="NZ_JACCFM010000001.1"/>
</dbReference>
<evidence type="ECO:0000313" key="2">
    <source>
        <dbReference type="Proteomes" id="UP000537260"/>
    </source>
</evidence>
<sequence length="156" mass="17092">MNTSTVRTPIRREDIRKGDLIRKEYTERLRSTVAHEYVAESDGDTADPRTTGNFFLLDRPVAPVVLPTETGIYMDATGGIWSFQTNGNLALKVESSAGWFNDEHVAGFAPFTRLEPVAVTAEKVLNRVAKLVIFSLMGDGGEADLKQIAAEFGVTS</sequence>
<dbReference type="AlphaFoldDB" id="A0A7Z0EDX6"/>
<reference evidence="1 2" key="1">
    <citation type="submission" date="2020-07" db="EMBL/GenBank/DDBJ databases">
        <title>Sequencing the genomes of 1000 actinobacteria strains.</title>
        <authorList>
            <person name="Klenk H.-P."/>
        </authorList>
    </citation>
    <scope>NUCLEOTIDE SEQUENCE [LARGE SCALE GENOMIC DNA]</scope>
    <source>
        <strain evidence="1 2">LI1</strain>
    </source>
</reference>
<evidence type="ECO:0000313" key="1">
    <source>
        <dbReference type="EMBL" id="NYJ19154.1"/>
    </source>
</evidence>
<keyword evidence="2" id="KW-1185">Reference proteome</keyword>
<protein>
    <submittedName>
        <fullName evidence="1">Uncharacterized protein</fullName>
    </submittedName>
</protein>
<gene>
    <name evidence="1" type="ORF">HNR05_000945</name>
</gene>
<organism evidence="1 2">
    <name type="scientific">Glaciibacter psychrotolerans</name>
    <dbReference type="NCBI Taxonomy" id="670054"/>
    <lineage>
        <taxon>Bacteria</taxon>
        <taxon>Bacillati</taxon>
        <taxon>Actinomycetota</taxon>
        <taxon>Actinomycetes</taxon>
        <taxon>Micrococcales</taxon>
        <taxon>Microbacteriaceae</taxon>
        <taxon>Glaciibacter</taxon>
    </lineage>
</organism>
<proteinExistence type="predicted"/>
<name>A0A7Z0EDX6_9MICO</name>
<dbReference type="EMBL" id="JACCFM010000001">
    <property type="protein sequence ID" value="NYJ19154.1"/>
    <property type="molecule type" value="Genomic_DNA"/>
</dbReference>
<accession>A0A7Z0EDX6</accession>